<dbReference type="PANTHER" id="PTHR11138:SF5">
    <property type="entry name" value="METHIONYL-TRNA FORMYLTRANSFERASE, MITOCHONDRIAL"/>
    <property type="match status" value="1"/>
</dbReference>
<evidence type="ECO:0000313" key="2">
    <source>
        <dbReference type="EMBL" id="ATA80335.1"/>
    </source>
</evidence>
<gene>
    <name evidence="2" type="ORF">CGC59_11895</name>
</gene>
<dbReference type="AlphaFoldDB" id="A0A250F7Y1"/>
<feature type="domain" description="Formyl transferase N-terminal" evidence="1">
    <location>
        <begin position="80"/>
        <end position="151"/>
    </location>
</feature>
<dbReference type="PANTHER" id="PTHR11138">
    <property type="entry name" value="METHIONYL-TRNA FORMYLTRANSFERASE"/>
    <property type="match status" value="1"/>
</dbReference>
<dbReference type="RefSeq" id="WP_095902084.1">
    <property type="nucleotide sequence ID" value="NZ_CP022383.1"/>
</dbReference>
<dbReference type="GO" id="GO:0005829">
    <property type="term" value="C:cytosol"/>
    <property type="evidence" value="ECO:0007669"/>
    <property type="project" value="TreeGrafter"/>
</dbReference>
<sequence>MKQKFKVFISGQKYFGQEILSLCITKGYEVVGVCCPLDDKYIGRLAKLHNIPILPAGMLTYDTMPSGVDLGITVHSFDYIGKRTRYKTHLGWIGYHPSLLPRHRGRSAIEWAIRMRDIVAGGSVYWLNAGIDRGDILCQDWCWIPPKLYAKSPKEAAKELWQKELLPMGIRLMDKALTEVANGIYTKTPQRKDVDTFEPSTEVKDIYKPDLLMLPQKQ</sequence>
<dbReference type="Gene3D" id="3.40.50.12230">
    <property type="match status" value="1"/>
</dbReference>
<dbReference type="GO" id="GO:0004479">
    <property type="term" value="F:methionyl-tRNA formyltransferase activity"/>
    <property type="evidence" value="ECO:0007669"/>
    <property type="project" value="TreeGrafter"/>
</dbReference>
<proteinExistence type="predicted"/>
<organism evidence="2 3">
    <name type="scientific">Capnocytophaga sputigena</name>
    <dbReference type="NCBI Taxonomy" id="1019"/>
    <lineage>
        <taxon>Bacteria</taxon>
        <taxon>Pseudomonadati</taxon>
        <taxon>Bacteroidota</taxon>
        <taxon>Flavobacteriia</taxon>
        <taxon>Flavobacteriales</taxon>
        <taxon>Flavobacteriaceae</taxon>
        <taxon>Capnocytophaga</taxon>
    </lineage>
</organism>
<keyword evidence="2" id="KW-0808">Transferase</keyword>
<dbReference type="InterPro" id="IPR036477">
    <property type="entry name" value="Formyl_transf_N_sf"/>
</dbReference>
<dbReference type="SUPFAM" id="SSF53328">
    <property type="entry name" value="Formyltransferase"/>
    <property type="match status" value="1"/>
</dbReference>
<dbReference type="InterPro" id="IPR002376">
    <property type="entry name" value="Formyl_transf_N"/>
</dbReference>
<accession>A0A250F7Y1</accession>
<evidence type="ECO:0000313" key="3">
    <source>
        <dbReference type="Proteomes" id="UP000217334"/>
    </source>
</evidence>
<name>A0A250F7Y1_CAPSP</name>
<evidence type="ECO:0000259" key="1">
    <source>
        <dbReference type="Pfam" id="PF00551"/>
    </source>
</evidence>
<reference evidence="3" key="1">
    <citation type="submission" date="2017-06" db="EMBL/GenBank/DDBJ databases">
        <title>Capnocytophaga spp. assemblies.</title>
        <authorList>
            <person name="Gulvik C.A."/>
        </authorList>
    </citation>
    <scope>NUCLEOTIDE SEQUENCE [LARGE SCALE GENOMIC DNA]</scope>
    <source>
        <strain evidence="3">H4486</strain>
    </source>
</reference>
<dbReference type="EMBL" id="CP022383">
    <property type="protein sequence ID" value="ATA80335.1"/>
    <property type="molecule type" value="Genomic_DNA"/>
</dbReference>
<protein>
    <submittedName>
        <fullName evidence="2">Methionyl-tRNA formyltransferase</fullName>
    </submittedName>
</protein>
<dbReference type="Pfam" id="PF00551">
    <property type="entry name" value="Formyl_trans_N"/>
    <property type="match status" value="1"/>
</dbReference>
<dbReference type="Proteomes" id="UP000217334">
    <property type="component" value="Chromosome"/>
</dbReference>